<name>A0ABS4N923_9ACTN</name>
<accession>A0ABS4N923</accession>
<feature type="region of interest" description="Disordered" evidence="1">
    <location>
        <begin position="18"/>
        <end position="49"/>
    </location>
</feature>
<protein>
    <submittedName>
        <fullName evidence="2">Uncharacterized protein</fullName>
    </submittedName>
</protein>
<reference evidence="2 3" key="1">
    <citation type="submission" date="2021-03" db="EMBL/GenBank/DDBJ databases">
        <title>Genomic Encyclopedia of Type Strains, Phase IV (KMG-IV): sequencing the most valuable type-strain genomes for metagenomic binning, comparative biology and taxonomic classification.</title>
        <authorList>
            <person name="Goeker M."/>
        </authorList>
    </citation>
    <scope>NUCLEOTIDE SEQUENCE [LARGE SCALE GENOMIC DNA]</scope>
    <source>
        <strain evidence="2 3">DSM 41954</strain>
    </source>
</reference>
<dbReference type="EMBL" id="JAGGLR010000043">
    <property type="protein sequence ID" value="MBP2068513.1"/>
    <property type="molecule type" value="Genomic_DNA"/>
</dbReference>
<sequence>MRKRQLSRCVVERVRGGGRVGAGAGLGPGPGSGRGRARGEVGPGRGGAGRSVCTVVGPTVWAGCAVVRQGMRRDASRPPGARRRSRACRRRRGRGPPGEGRVCPPAVAEPVGGQPQGAETGAQRFHADGAGLPPRAVVLLAGDRPLAGPCGMLVCGDVRWVAPGRWSERCADAPSTRRHSFSAVAVRKARSQHGGPHGICHSPFRGRCSGCGPLGGVGRRSTGRVGVAQVGVVGPTGWCGGGAPGGCHRGPGAGDADAEALRGKSGVRDVLVQAWVAVAATQDAGEVTAGVRRAGAAGGRRPLRCATDTRAVTMTDTRAVTPYGDGTPGRGRLGGGPGPDHGRPAEHGGPGPGDAARSAPLPPPPVSRRCAGDIGSVAAGGRGVPRGRCRPVSPAW</sequence>
<proteinExistence type="predicted"/>
<dbReference type="Proteomes" id="UP000756710">
    <property type="component" value="Unassembled WGS sequence"/>
</dbReference>
<organism evidence="2 3">
    <name type="scientific">Streptomyces iranensis</name>
    <dbReference type="NCBI Taxonomy" id="576784"/>
    <lineage>
        <taxon>Bacteria</taxon>
        <taxon>Bacillati</taxon>
        <taxon>Actinomycetota</taxon>
        <taxon>Actinomycetes</taxon>
        <taxon>Kitasatosporales</taxon>
        <taxon>Streptomycetaceae</taxon>
        <taxon>Streptomyces</taxon>
        <taxon>Streptomyces violaceusniger group</taxon>
    </lineage>
</organism>
<keyword evidence="3" id="KW-1185">Reference proteome</keyword>
<feature type="region of interest" description="Disordered" evidence="1">
    <location>
        <begin position="319"/>
        <end position="396"/>
    </location>
</feature>
<comment type="caution">
    <text evidence="2">The sequence shown here is derived from an EMBL/GenBank/DDBJ whole genome shotgun (WGS) entry which is preliminary data.</text>
</comment>
<feature type="compositionally biased region" description="Basic residues" evidence="1">
    <location>
        <begin position="80"/>
        <end position="94"/>
    </location>
</feature>
<evidence type="ECO:0000256" key="1">
    <source>
        <dbReference type="SAM" id="MobiDB-lite"/>
    </source>
</evidence>
<evidence type="ECO:0000313" key="3">
    <source>
        <dbReference type="Proteomes" id="UP000756710"/>
    </source>
</evidence>
<gene>
    <name evidence="2" type="ORF">J2Z30_009594</name>
</gene>
<feature type="region of interest" description="Disordered" evidence="1">
    <location>
        <begin position="70"/>
        <end position="128"/>
    </location>
</feature>
<evidence type="ECO:0000313" key="2">
    <source>
        <dbReference type="EMBL" id="MBP2068513.1"/>
    </source>
</evidence>
<feature type="compositionally biased region" description="Gly residues" evidence="1">
    <location>
        <begin position="18"/>
        <end position="34"/>
    </location>
</feature>
<feature type="compositionally biased region" description="Gly residues" evidence="1">
    <location>
        <begin position="326"/>
        <end position="339"/>
    </location>
</feature>